<gene>
    <name evidence="2" type="ORF">T10_12807</name>
</gene>
<evidence type="ECO:0000313" key="2">
    <source>
        <dbReference type="EMBL" id="KRZ71908.1"/>
    </source>
</evidence>
<dbReference type="PANTHER" id="PTHR47331">
    <property type="entry name" value="PHD-TYPE DOMAIN-CONTAINING PROTEIN"/>
    <property type="match status" value="1"/>
</dbReference>
<dbReference type="PROSITE" id="PS50994">
    <property type="entry name" value="INTEGRASE"/>
    <property type="match status" value="1"/>
</dbReference>
<name>A0A0V1MJ66_9BILA</name>
<dbReference type="EMBL" id="JYDO01000087">
    <property type="protein sequence ID" value="KRZ71908.1"/>
    <property type="molecule type" value="Genomic_DNA"/>
</dbReference>
<dbReference type="OrthoDB" id="8019190at2759"/>
<dbReference type="Gene3D" id="3.30.420.10">
    <property type="entry name" value="Ribonuclease H-like superfamily/Ribonuclease H"/>
    <property type="match status" value="1"/>
</dbReference>
<evidence type="ECO:0000259" key="1">
    <source>
        <dbReference type="PROSITE" id="PS50994"/>
    </source>
</evidence>
<sequence>MLRGRRNVKGVIRKCPCCKRVDSKPFVLKIAPLPADRIKPTRPFENTGLDLAGPLFIRHGKSVRKSYICIFTCMTSRVVHLKVISYVTALRLIEALRRFIARRGRPRILQSDNFRSFKQLIQELRQLFGRKAFDQIEKELSSQQIHWKIITERAPWMGGYWERLIRFIKISLVQALPKALVDEEGLITILCEIEARLNSHLLMSMNSDSQRILRY</sequence>
<organism evidence="2 3">
    <name type="scientific">Trichinella papuae</name>
    <dbReference type="NCBI Taxonomy" id="268474"/>
    <lineage>
        <taxon>Eukaryota</taxon>
        <taxon>Metazoa</taxon>
        <taxon>Ecdysozoa</taxon>
        <taxon>Nematoda</taxon>
        <taxon>Enoplea</taxon>
        <taxon>Dorylaimia</taxon>
        <taxon>Trichinellida</taxon>
        <taxon>Trichinellidae</taxon>
        <taxon>Trichinella</taxon>
    </lineage>
</organism>
<comment type="caution">
    <text evidence="2">The sequence shown here is derived from an EMBL/GenBank/DDBJ whole genome shotgun (WGS) entry which is preliminary data.</text>
</comment>
<dbReference type="InterPro" id="IPR001584">
    <property type="entry name" value="Integrase_cat-core"/>
</dbReference>
<dbReference type="InterPro" id="IPR036397">
    <property type="entry name" value="RNaseH_sf"/>
</dbReference>
<reference evidence="2 3" key="1">
    <citation type="submission" date="2015-01" db="EMBL/GenBank/DDBJ databases">
        <title>Evolution of Trichinella species and genotypes.</title>
        <authorList>
            <person name="Korhonen P.K."/>
            <person name="Edoardo P."/>
            <person name="Giuseppe L.R."/>
            <person name="Gasser R.B."/>
        </authorList>
    </citation>
    <scope>NUCLEOTIDE SEQUENCE [LARGE SCALE GENOMIC DNA]</scope>
    <source>
        <strain evidence="2">ISS1980</strain>
    </source>
</reference>
<dbReference type="Proteomes" id="UP000054843">
    <property type="component" value="Unassembled WGS sequence"/>
</dbReference>
<dbReference type="InterPro" id="IPR012337">
    <property type="entry name" value="RNaseH-like_sf"/>
</dbReference>
<feature type="domain" description="Integrase catalytic" evidence="1">
    <location>
        <begin position="39"/>
        <end position="215"/>
    </location>
</feature>
<dbReference type="STRING" id="268474.A0A0V1MJ66"/>
<evidence type="ECO:0000313" key="3">
    <source>
        <dbReference type="Proteomes" id="UP000054843"/>
    </source>
</evidence>
<dbReference type="GO" id="GO:0003676">
    <property type="term" value="F:nucleic acid binding"/>
    <property type="evidence" value="ECO:0007669"/>
    <property type="project" value="InterPro"/>
</dbReference>
<dbReference type="SUPFAM" id="SSF53098">
    <property type="entry name" value="Ribonuclease H-like"/>
    <property type="match status" value="1"/>
</dbReference>
<accession>A0A0V1MJ66</accession>
<dbReference type="GO" id="GO:0015074">
    <property type="term" value="P:DNA integration"/>
    <property type="evidence" value="ECO:0007669"/>
    <property type="project" value="InterPro"/>
</dbReference>
<protein>
    <recommendedName>
        <fullName evidence="1">Integrase catalytic domain-containing protein</fullName>
    </recommendedName>
</protein>
<proteinExistence type="predicted"/>
<dbReference type="AlphaFoldDB" id="A0A0V1MJ66"/>
<keyword evidence="3" id="KW-1185">Reference proteome</keyword>